<evidence type="ECO:0000313" key="2">
    <source>
        <dbReference type="Proteomes" id="UP000827092"/>
    </source>
</evidence>
<evidence type="ECO:0008006" key="3">
    <source>
        <dbReference type="Google" id="ProtNLM"/>
    </source>
</evidence>
<name>A0AAV6TUP0_9ARAC</name>
<comment type="caution">
    <text evidence="1">The sequence shown here is derived from an EMBL/GenBank/DDBJ whole genome shotgun (WGS) entry which is preliminary data.</text>
</comment>
<reference evidence="1 2" key="1">
    <citation type="journal article" date="2022" name="Nat. Ecol. Evol.">
        <title>A masculinizing supergene underlies an exaggerated male reproductive morph in a spider.</title>
        <authorList>
            <person name="Hendrickx F."/>
            <person name="De Corte Z."/>
            <person name="Sonet G."/>
            <person name="Van Belleghem S.M."/>
            <person name="Kostlbacher S."/>
            <person name="Vangestel C."/>
        </authorList>
    </citation>
    <scope>NUCLEOTIDE SEQUENCE [LARGE SCALE GENOMIC DNA]</scope>
    <source>
        <strain evidence="1">W744_W776</strain>
    </source>
</reference>
<dbReference type="AlphaFoldDB" id="A0AAV6TUP0"/>
<sequence>MLLAAEPCTQPYFYTGEQKNYLDICILPKRLRFKKERMHIQLLIICVLVGSLYAGGTCPDDTPCSSGVCCKKFQFGRKYYCCKPGKVCASVLGVRACADLVDKTADRFIEKVHEEDDIAEVQAPEYVYIYPETF</sequence>
<protein>
    <recommendedName>
        <fullName evidence="3">Granulins domain-containing protein</fullName>
    </recommendedName>
</protein>
<proteinExistence type="predicted"/>
<accession>A0AAV6TUP0</accession>
<gene>
    <name evidence="1" type="ORF">JTE90_004750</name>
</gene>
<evidence type="ECO:0000313" key="1">
    <source>
        <dbReference type="EMBL" id="KAG8175172.1"/>
    </source>
</evidence>
<dbReference type="Proteomes" id="UP000827092">
    <property type="component" value="Unassembled WGS sequence"/>
</dbReference>
<dbReference type="EMBL" id="JAFNEN010001049">
    <property type="protein sequence ID" value="KAG8175172.1"/>
    <property type="molecule type" value="Genomic_DNA"/>
</dbReference>
<organism evidence="1 2">
    <name type="scientific">Oedothorax gibbosus</name>
    <dbReference type="NCBI Taxonomy" id="931172"/>
    <lineage>
        <taxon>Eukaryota</taxon>
        <taxon>Metazoa</taxon>
        <taxon>Ecdysozoa</taxon>
        <taxon>Arthropoda</taxon>
        <taxon>Chelicerata</taxon>
        <taxon>Arachnida</taxon>
        <taxon>Araneae</taxon>
        <taxon>Araneomorphae</taxon>
        <taxon>Entelegynae</taxon>
        <taxon>Araneoidea</taxon>
        <taxon>Linyphiidae</taxon>
        <taxon>Erigoninae</taxon>
        <taxon>Oedothorax</taxon>
    </lineage>
</organism>
<keyword evidence="2" id="KW-1185">Reference proteome</keyword>